<dbReference type="EMBL" id="PTRA01000002">
    <property type="protein sequence ID" value="PQA56731.1"/>
    <property type="molecule type" value="Genomic_DNA"/>
</dbReference>
<dbReference type="OrthoDB" id="2327485at2"/>
<dbReference type="SUPFAM" id="SSF52096">
    <property type="entry name" value="ClpP/crotonase"/>
    <property type="match status" value="1"/>
</dbReference>
<comment type="caution">
    <text evidence="3">The sequence shown here is derived from an EMBL/GenBank/DDBJ whole genome shotgun (WGS) entry which is preliminary data.</text>
</comment>
<gene>
    <name evidence="3" type="ORF">C5O19_15410</name>
</gene>
<dbReference type="Gene3D" id="3.90.226.10">
    <property type="entry name" value="2-enoyl-CoA Hydratase, Chain A, domain 1"/>
    <property type="match status" value="1"/>
</dbReference>
<evidence type="ECO:0000313" key="3">
    <source>
        <dbReference type="EMBL" id="PQA56731.1"/>
    </source>
</evidence>
<feature type="chain" id="PRO_5015615002" description="Tail specific protease domain-containing protein" evidence="1">
    <location>
        <begin position="35"/>
        <end position="498"/>
    </location>
</feature>
<dbReference type="AlphaFoldDB" id="A0A2S7IJF9"/>
<reference evidence="4" key="1">
    <citation type="submission" date="2018-02" db="EMBL/GenBank/DDBJ databases">
        <title>Genome sequencing of Solimonas sp. HR-BB.</title>
        <authorList>
            <person name="Lee Y."/>
            <person name="Jeon C.O."/>
        </authorList>
    </citation>
    <scope>NUCLEOTIDE SEQUENCE [LARGE SCALE GENOMIC DNA]</scope>
    <source>
        <strain evidence="4">HR-U</strain>
    </source>
</reference>
<name>A0A2S7IJF9_9BACT</name>
<dbReference type="Proteomes" id="UP000239590">
    <property type="component" value="Unassembled WGS sequence"/>
</dbReference>
<dbReference type="GO" id="GO:0006508">
    <property type="term" value="P:proteolysis"/>
    <property type="evidence" value="ECO:0007669"/>
    <property type="project" value="InterPro"/>
</dbReference>
<feature type="signal peptide" evidence="1">
    <location>
        <begin position="1"/>
        <end position="34"/>
    </location>
</feature>
<dbReference type="GO" id="GO:0008236">
    <property type="term" value="F:serine-type peptidase activity"/>
    <property type="evidence" value="ECO:0007669"/>
    <property type="project" value="InterPro"/>
</dbReference>
<dbReference type="InterPro" id="IPR005151">
    <property type="entry name" value="Tail-specific_protease"/>
</dbReference>
<evidence type="ECO:0000256" key="1">
    <source>
        <dbReference type="SAM" id="SignalP"/>
    </source>
</evidence>
<accession>A0A2S7IJF9</accession>
<feature type="domain" description="Tail specific protease" evidence="2">
    <location>
        <begin position="271"/>
        <end position="477"/>
    </location>
</feature>
<protein>
    <recommendedName>
        <fullName evidence="2">Tail specific protease domain-containing protein</fullName>
    </recommendedName>
</protein>
<organism evidence="3 4">
    <name type="scientific">Siphonobacter curvatus</name>
    <dbReference type="NCBI Taxonomy" id="2094562"/>
    <lineage>
        <taxon>Bacteria</taxon>
        <taxon>Pseudomonadati</taxon>
        <taxon>Bacteroidota</taxon>
        <taxon>Cytophagia</taxon>
        <taxon>Cytophagales</taxon>
        <taxon>Cytophagaceae</taxon>
        <taxon>Siphonobacter</taxon>
    </lineage>
</organism>
<dbReference type="Pfam" id="PF03572">
    <property type="entry name" value="Peptidase_S41"/>
    <property type="match status" value="1"/>
</dbReference>
<proteinExistence type="predicted"/>
<keyword evidence="4" id="KW-1185">Reference proteome</keyword>
<dbReference type="InterPro" id="IPR029045">
    <property type="entry name" value="ClpP/crotonase-like_dom_sf"/>
</dbReference>
<evidence type="ECO:0000313" key="4">
    <source>
        <dbReference type="Proteomes" id="UP000239590"/>
    </source>
</evidence>
<keyword evidence="1" id="KW-0732">Signal</keyword>
<dbReference type="RefSeq" id="WP_104714183.1">
    <property type="nucleotide sequence ID" value="NZ_PTRA01000002.1"/>
</dbReference>
<evidence type="ECO:0000259" key="2">
    <source>
        <dbReference type="Pfam" id="PF03572"/>
    </source>
</evidence>
<sequence length="498" mass="56430">MLHQYNQLKMIVKHPFFCLIFLLGSLVSDPTVFAQTTPKADCDCLEAFTFISNYVEKNQASFRHVVTADQRPAYETFKRGIRRQIQKEGKRRCSLFLHQYMAYFKDHHSQVHAASTLDVSDPDQLKAFLASAAFRNTETVAVDSAKAYNYVKHSNDPVEGIYDLYGSYQVLIQKNKNAYRDYYGVLLQTKSPTWKPGQVKLELKRMAADTYQYQGYLQDHSLSLELLTIDQPVTRIGEWTKLYPVATTASKHTQDSIPTALTTFKLLDDSTAYLSISTFSREYLSTLDSTFQALTPALQRTPYLLIDVRDNGGGSSLAYQRLLPLLYTHPSTDDSFTEYLATSGIIKQYENLLKNSPNPALTSYRKDLIQQMKQVPEGTFIRLRQDQPKADSTSKIRLEKPRKVLILYNRNCGSSCETFVLAGMRSKKVVTVGENSGGYIGYGNIMTIPVPNSAYVLESSTTRNPALVQYEYTGIPPMRKVPAQTSWIEFARQELGTP</sequence>